<dbReference type="GO" id="GO:0006426">
    <property type="term" value="P:glycyl-tRNA aminoacylation"/>
    <property type="evidence" value="ECO:0007669"/>
    <property type="project" value="InterPro"/>
</dbReference>
<feature type="domain" description="DALR anticodon binding" evidence="11">
    <location>
        <begin position="246"/>
        <end position="345"/>
    </location>
</feature>
<keyword evidence="13" id="KW-1185">Reference proteome</keyword>
<organism evidence="12 13">
    <name type="scientific">Linum tenue</name>
    <dbReference type="NCBI Taxonomy" id="586396"/>
    <lineage>
        <taxon>Eukaryota</taxon>
        <taxon>Viridiplantae</taxon>
        <taxon>Streptophyta</taxon>
        <taxon>Embryophyta</taxon>
        <taxon>Tracheophyta</taxon>
        <taxon>Spermatophyta</taxon>
        <taxon>Magnoliopsida</taxon>
        <taxon>eudicotyledons</taxon>
        <taxon>Gunneridae</taxon>
        <taxon>Pentapetalae</taxon>
        <taxon>rosids</taxon>
        <taxon>fabids</taxon>
        <taxon>Malpighiales</taxon>
        <taxon>Linaceae</taxon>
        <taxon>Linum</taxon>
    </lineage>
</organism>
<gene>
    <name evidence="12" type="ORF">LITE_LOCUS28937</name>
</gene>
<evidence type="ECO:0000256" key="5">
    <source>
        <dbReference type="ARBA" id="ARBA00022598"/>
    </source>
</evidence>
<keyword evidence="4" id="KW-0963">Cytoplasm</keyword>
<sequence length="360" mass="40655">MRDRSISDGSCTHLFTLNKSEKLGTMLDKVVRLQNLVENLGLELGIAEDTLQIVKDAASLAMSDLATAVVTEFTGLSGIMARHYALRDGYSEQAIIGLLAELFYFLRYLADWTALWVYLAAGCQPSSTNDQFGLRRISYGLVQILVEREKNLDLLHAIKLAAALQPIHVDAQIIAHAFVTRRLEQFLVDKGISPEFVRSVLAERGNSPYVAAKTAFKVIDYGVNNYFPPQMRALSEDHLFPKVVEVYSRPTRIVRGKDYDSSYEVDETKFETNEERGLWNALLSTRSKFTLVLLPHFRTCIEVDEFIEISAELLQPLEDFFNNVFVMVEDESIRKNRLALLKRIADLPRGIADLSVLPGF</sequence>
<dbReference type="PANTHER" id="PTHR30075">
    <property type="entry name" value="GLYCYL-TRNA SYNTHETASE"/>
    <property type="match status" value="1"/>
</dbReference>
<dbReference type="EC" id="6.1.1.14" evidence="3"/>
<dbReference type="EMBL" id="CAMGYJ010000007">
    <property type="protein sequence ID" value="CAI0446250.1"/>
    <property type="molecule type" value="Genomic_DNA"/>
</dbReference>
<keyword evidence="7" id="KW-0067">ATP-binding</keyword>
<dbReference type="GO" id="GO:0006420">
    <property type="term" value="P:arginyl-tRNA aminoacylation"/>
    <property type="evidence" value="ECO:0007669"/>
    <property type="project" value="InterPro"/>
</dbReference>
<keyword evidence="5" id="KW-0436">Ligase</keyword>
<proteinExistence type="inferred from homology"/>
<comment type="similarity">
    <text evidence="2">Belongs to the class-II aminoacyl-tRNA synthetase family.</text>
</comment>
<keyword evidence="9" id="KW-0030">Aminoacyl-tRNA synthetase</keyword>
<evidence type="ECO:0000256" key="1">
    <source>
        <dbReference type="ARBA" id="ARBA00004496"/>
    </source>
</evidence>
<dbReference type="InterPro" id="IPR008909">
    <property type="entry name" value="DALR_anticod-bd"/>
</dbReference>
<dbReference type="InterPro" id="IPR015944">
    <property type="entry name" value="Gly-tRNA-synth_bsu"/>
</dbReference>
<dbReference type="Pfam" id="PF05746">
    <property type="entry name" value="DALR_1"/>
    <property type="match status" value="1"/>
</dbReference>
<evidence type="ECO:0000256" key="2">
    <source>
        <dbReference type="ARBA" id="ARBA00008226"/>
    </source>
</evidence>
<dbReference type="GO" id="GO:0004820">
    <property type="term" value="F:glycine-tRNA ligase activity"/>
    <property type="evidence" value="ECO:0007669"/>
    <property type="project" value="UniProtKB-EC"/>
</dbReference>
<protein>
    <recommendedName>
        <fullName evidence="3">glycine--tRNA ligase</fullName>
        <ecNumber evidence="3">6.1.1.14</ecNumber>
    </recommendedName>
</protein>
<evidence type="ECO:0000256" key="7">
    <source>
        <dbReference type="ARBA" id="ARBA00022840"/>
    </source>
</evidence>
<dbReference type="GO" id="GO:0009570">
    <property type="term" value="C:chloroplast stroma"/>
    <property type="evidence" value="ECO:0007669"/>
    <property type="project" value="TreeGrafter"/>
</dbReference>
<dbReference type="GO" id="GO:0005524">
    <property type="term" value="F:ATP binding"/>
    <property type="evidence" value="ECO:0007669"/>
    <property type="project" value="UniProtKB-KW"/>
</dbReference>
<evidence type="ECO:0000256" key="4">
    <source>
        <dbReference type="ARBA" id="ARBA00022490"/>
    </source>
</evidence>
<dbReference type="GO" id="GO:0004814">
    <property type="term" value="F:arginine-tRNA ligase activity"/>
    <property type="evidence" value="ECO:0007669"/>
    <property type="project" value="InterPro"/>
</dbReference>
<keyword evidence="8" id="KW-0648">Protein biosynthesis</keyword>
<comment type="catalytic activity">
    <reaction evidence="10">
        <text>tRNA(Gly) + glycine + ATP = glycyl-tRNA(Gly) + AMP + diphosphate</text>
        <dbReference type="Rhea" id="RHEA:16013"/>
        <dbReference type="Rhea" id="RHEA-COMP:9664"/>
        <dbReference type="Rhea" id="RHEA-COMP:9683"/>
        <dbReference type="ChEBI" id="CHEBI:30616"/>
        <dbReference type="ChEBI" id="CHEBI:33019"/>
        <dbReference type="ChEBI" id="CHEBI:57305"/>
        <dbReference type="ChEBI" id="CHEBI:78442"/>
        <dbReference type="ChEBI" id="CHEBI:78522"/>
        <dbReference type="ChEBI" id="CHEBI:456215"/>
        <dbReference type="EC" id="6.1.1.14"/>
    </reaction>
</comment>
<evidence type="ECO:0000313" key="12">
    <source>
        <dbReference type="EMBL" id="CAI0446250.1"/>
    </source>
</evidence>
<evidence type="ECO:0000259" key="11">
    <source>
        <dbReference type="Pfam" id="PF05746"/>
    </source>
</evidence>
<evidence type="ECO:0000313" key="13">
    <source>
        <dbReference type="Proteomes" id="UP001154282"/>
    </source>
</evidence>
<dbReference type="GO" id="GO:0005739">
    <property type="term" value="C:mitochondrion"/>
    <property type="evidence" value="ECO:0007669"/>
    <property type="project" value="TreeGrafter"/>
</dbReference>
<dbReference type="PANTHER" id="PTHR30075:SF2">
    <property type="entry name" value="GLYCINE--TRNA LIGASE, CHLOROPLASTIC_MITOCHONDRIAL 2"/>
    <property type="match status" value="1"/>
</dbReference>
<reference evidence="12" key="1">
    <citation type="submission" date="2022-08" db="EMBL/GenBank/DDBJ databases">
        <authorList>
            <person name="Gutierrez-Valencia J."/>
        </authorList>
    </citation>
    <scope>NUCLEOTIDE SEQUENCE</scope>
</reference>
<dbReference type="PROSITE" id="PS50861">
    <property type="entry name" value="AA_TRNA_LIGASE_II_GLYAB"/>
    <property type="match status" value="1"/>
</dbReference>
<evidence type="ECO:0000256" key="10">
    <source>
        <dbReference type="ARBA" id="ARBA00047937"/>
    </source>
</evidence>
<evidence type="ECO:0000256" key="6">
    <source>
        <dbReference type="ARBA" id="ARBA00022741"/>
    </source>
</evidence>
<keyword evidence="6" id="KW-0547">Nucleotide-binding</keyword>
<evidence type="ECO:0000256" key="9">
    <source>
        <dbReference type="ARBA" id="ARBA00023146"/>
    </source>
</evidence>
<evidence type="ECO:0000256" key="3">
    <source>
        <dbReference type="ARBA" id="ARBA00012829"/>
    </source>
</evidence>
<comment type="subcellular location">
    <subcellularLocation>
        <location evidence="1">Cytoplasm</location>
    </subcellularLocation>
</comment>
<dbReference type="AlphaFoldDB" id="A0AAV0MKG1"/>
<comment type="caution">
    <text evidence="12">The sequence shown here is derived from an EMBL/GenBank/DDBJ whole genome shotgun (WGS) entry which is preliminary data.</text>
</comment>
<name>A0AAV0MKG1_9ROSI</name>
<accession>A0AAV0MKG1</accession>
<dbReference type="Proteomes" id="UP001154282">
    <property type="component" value="Unassembled WGS sequence"/>
</dbReference>
<dbReference type="Pfam" id="PF02092">
    <property type="entry name" value="tRNA_synt_2f"/>
    <property type="match status" value="2"/>
</dbReference>
<dbReference type="InterPro" id="IPR006194">
    <property type="entry name" value="Gly-tRNA-synth_heterodimer"/>
</dbReference>
<evidence type="ECO:0000256" key="8">
    <source>
        <dbReference type="ARBA" id="ARBA00022917"/>
    </source>
</evidence>